<keyword evidence="4 9" id="KW-0456">Lyase</keyword>
<proteinExistence type="inferred from homology"/>
<dbReference type="EC" id="4.2.1.75" evidence="3 9"/>
<dbReference type="InterPro" id="IPR036108">
    <property type="entry name" value="4pyrrol_syn_uPrphyn_synt_sf"/>
</dbReference>
<evidence type="ECO:0000256" key="9">
    <source>
        <dbReference type="RuleBase" id="RU366031"/>
    </source>
</evidence>
<dbReference type="RefSeq" id="WP_092347482.1">
    <property type="nucleotide sequence ID" value="NZ_CZVW01000003.1"/>
</dbReference>
<evidence type="ECO:0000256" key="4">
    <source>
        <dbReference type="ARBA" id="ARBA00023239"/>
    </source>
</evidence>
<evidence type="ECO:0000313" key="12">
    <source>
        <dbReference type="Proteomes" id="UP000199197"/>
    </source>
</evidence>
<dbReference type="InterPro" id="IPR003754">
    <property type="entry name" value="4pyrrol_synth_uPrphyn_synth"/>
</dbReference>
<organism evidence="11 12">
    <name type="scientific">Candidatus Chryseopegocella kryptomonas</name>
    <dbReference type="NCBI Taxonomy" id="1633643"/>
    <lineage>
        <taxon>Bacteria</taxon>
        <taxon>Pseudomonadati</taxon>
        <taxon>Candidatus Kryptoniota</taxon>
        <taxon>Candidatus Chryseopegocella</taxon>
    </lineage>
</organism>
<dbReference type="OrthoDB" id="9815856at2"/>
<dbReference type="EMBL" id="CZVW01000003">
    <property type="protein sequence ID" value="CUS97639.1"/>
    <property type="molecule type" value="Genomic_DNA"/>
</dbReference>
<sequence length="254" mass="29063">MKVLITRAKSQAGEFAEYLAEFGFVPVFFPTIEITEPDSWDEVDAKIKKIDDYTDLIFTSANGVKFFFDRFLKFFPIEVLKAKNFHAVGVKTKKEIEKYGLTVNELPEKSDKEGLIEKILIDKNSGRKFLFPRGNLADESFIKILRDFGFEIDDVVVYKTIKPDVSDEMKEEVKKMIENGEIKVITFFSPSSVRNFFEIFGNVKFNGQKIAVIGDTTLKECEKFGLVVDINPMKYNPKPDAKFLAELIIASFRG</sequence>
<evidence type="ECO:0000256" key="8">
    <source>
        <dbReference type="ARBA" id="ARBA00048617"/>
    </source>
</evidence>
<dbReference type="Pfam" id="PF02602">
    <property type="entry name" value="HEM4"/>
    <property type="match status" value="1"/>
</dbReference>
<dbReference type="CDD" id="cd06578">
    <property type="entry name" value="HemD"/>
    <property type="match status" value="1"/>
</dbReference>
<dbReference type="InterPro" id="IPR039793">
    <property type="entry name" value="UROS/Hem4"/>
</dbReference>
<name>A0A0P1MPT6_9BACT</name>
<protein>
    <recommendedName>
        <fullName evidence="7 9">Uroporphyrinogen-III synthase</fullName>
        <ecNumber evidence="3 9">4.2.1.75</ecNumber>
    </recommendedName>
</protein>
<dbReference type="PANTHER" id="PTHR38042:SF1">
    <property type="entry name" value="UROPORPHYRINOGEN-III SYNTHASE, CHLOROPLASTIC"/>
    <property type="match status" value="1"/>
</dbReference>
<dbReference type="Proteomes" id="UP000199197">
    <property type="component" value="Unassembled WGS sequence"/>
</dbReference>
<comment type="function">
    <text evidence="6 9">Catalyzes cyclization of the linear tetrapyrrole, hydroxymethylbilane, to the macrocyclic uroporphyrinogen III.</text>
</comment>
<comment type="similarity">
    <text evidence="2 9">Belongs to the uroporphyrinogen-III synthase family.</text>
</comment>
<dbReference type="Gene3D" id="3.40.50.10090">
    <property type="match status" value="2"/>
</dbReference>
<keyword evidence="12" id="KW-1185">Reference proteome</keyword>
<evidence type="ECO:0000256" key="2">
    <source>
        <dbReference type="ARBA" id="ARBA00008133"/>
    </source>
</evidence>
<feature type="domain" description="Tetrapyrrole biosynthesis uroporphyrinogen III synthase" evidence="10">
    <location>
        <begin position="14"/>
        <end position="237"/>
    </location>
</feature>
<evidence type="ECO:0000256" key="6">
    <source>
        <dbReference type="ARBA" id="ARBA00037589"/>
    </source>
</evidence>
<evidence type="ECO:0000256" key="7">
    <source>
        <dbReference type="ARBA" id="ARBA00040167"/>
    </source>
</evidence>
<dbReference type="GO" id="GO:0004852">
    <property type="term" value="F:uroporphyrinogen-III synthase activity"/>
    <property type="evidence" value="ECO:0007669"/>
    <property type="project" value="UniProtKB-UniRule"/>
</dbReference>
<dbReference type="PANTHER" id="PTHR38042">
    <property type="entry name" value="UROPORPHYRINOGEN-III SYNTHASE, CHLOROPLASTIC"/>
    <property type="match status" value="1"/>
</dbReference>
<evidence type="ECO:0000313" key="11">
    <source>
        <dbReference type="EMBL" id="CUS97639.1"/>
    </source>
</evidence>
<accession>A0A0P1MPT6</accession>
<gene>
    <name evidence="11" type="ORF">JGI23_00328</name>
</gene>
<evidence type="ECO:0000256" key="5">
    <source>
        <dbReference type="ARBA" id="ARBA00023244"/>
    </source>
</evidence>
<dbReference type="GO" id="GO:0006780">
    <property type="term" value="P:uroporphyrinogen III biosynthetic process"/>
    <property type="evidence" value="ECO:0007669"/>
    <property type="project" value="UniProtKB-UniRule"/>
</dbReference>
<comment type="pathway">
    <text evidence="1 9">Porphyrin-containing compound metabolism; protoporphyrin-IX biosynthesis; coproporphyrinogen-III from 5-aminolevulinate: step 3/4.</text>
</comment>
<dbReference type="GO" id="GO:0006782">
    <property type="term" value="P:protoporphyrinogen IX biosynthetic process"/>
    <property type="evidence" value="ECO:0007669"/>
    <property type="project" value="UniProtKB-UniRule"/>
</dbReference>
<evidence type="ECO:0000256" key="1">
    <source>
        <dbReference type="ARBA" id="ARBA00004772"/>
    </source>
</evidence>
<evidence type="ECO:0000256" key="3">
    <source>
        <dbReference type="ARBA" id="ARBA00013109"/>
    </source>
</evidence>
<reference evidence="12" key="1">
    <citation type="submission" date="2015-11" db="EMBL/GenBank/DDBJ databases">
        <authorList>
            <person name="Varghese N."/>
        </authorList>
    </citation>
    <scope>NUCLEOTIDE SEQUENCE [LARGE SCALE GENOMIC DNA]</scope>
    <source>
        <strain evidence="12">JGI-23</strain>
    </source>
</reference>
<dbReference type="AlphaFoldDB" id="A0A0P1MPT6"/>
<comment type="catalytic activity">
    <reaction evidence="8 9">
        <text>hydroxymethylbilane = uroporphyrinogen III + H2O</text>
        <dbReference type="Rhea" id="RHEA:18965"/>
        <dbReference type="ChEBI" id="CHEBI:15377"/>
        <dbReference type="ChEBI" id="CHEBI:57308"/>
        <dbReference type="ChEBI" id="CHEBI:57845"/>
        <dbReference type="EC" id="4.2.1.75"/>
    </reaction>
</comment>
<dbReference type="SUPFAM" id="SSF69618">
    <property type="entry name" value="HemD-like"/>
    <property type="match status" value="1"/>
</dbReference>
<evidence type="ECO:0000259" key="10">
    <source>
        <dbReference type="Pfam" id="PF02602"/>
    </source>
</evidence>
<keyword evidence="5 9" id="KW-0627">Porphyrin biosynthesis</keyword>